<protein>
    <recommendedName>
        <fullName evidence="4">U-box domain-containing protein</fullName>
    </recommendedName>
</protein>
<dbReference type="Pfam" id="PF25598">
    <property type="entry name" value="ARM_PUB"/>
    <property type="match status" value="1"/>
</dbReference>
<keyword evidence="3" id="KW-0175">Coiled coil</keyword>
<dbReference type="InterPro" id="IPR000225">
    <property type="entry name" value="Armadillo"/>
</dbReference>
<evidence type="ECO:0000313" key="6">
    <source>
        <dbReference type="Proteomes" id="UP001408789"/>
    </source>
</evidence>
<dbReference type="EMBL" id="JBCNJP010000021">
    <property type="protein sequence ID" value="KAK9059430.1"/>
    <property type="molecule type" value="Genomic_DNA"/>
</dbReference>
<feature type="repeat" description="ARM" evidence="2">
    <location>
        <begin position="152"/>
        <end position="194"/>
    </location>
</feature>
<accession>A0AAP0GUD8</accession>
<feature type="domain" description="U-box" evidence="4">
    <location>
        <begin position="132"/>
        <end position="379"/>
    </location>
</feature>
<evidence type="ECO:0000259" key="4">
    <source>
        <dbReference type="Pfam" id="PF25598"/>
    </source>
</evidence>
<dbReference type="SUPFAM" id="SSF48371">
    <property type="entry name" value="ARM repeat"/>
    <property type="match status" value="1"/>
</dbReference>
<keyword evidence="6" id="KW-1185">Reference proteome</keyword>
<dbReference type="InterPro" id="IPR016024">
    <property type="entry name" value="ARM-type_fold"/>
</dbReference>
<proteinExistence type="predicted"/>
<organism evidence="5 6">
    <name type="scientific">Deinandra increscens subsp. villosa</name>
    <dbReference type="NCBI Taxonomy" id="3103831"/>
    <lineage>
        <taxon>Eukaryota</taxon>
        <taxon>Viridiplantae</taxon>
        <taxon>Streptophyta</taxon>
        <taxon>Embryophyta</taxon>
        <taxon>Tracheophyta</taxon>
        <taxon>Spermatophyta</taxon>
        <taxon>Magnoliopsida</taxon>
        <taxon>eudicotyledons</taxon>
        <taxon>Gunneridae</taxon>
        <taxon>Pentapetalae</taxon>
        <taxon>asterids</taxon>
        <taxon>campanulids</taxon>
        <taxon>Asterales</taxon>
        <taxon>Asteraceae</taxon>
        <taxon>Asteroideae</taxon>
        <taxon>Heliantheae alliance</taxon>
        <taxon>Madieae</taxon>
        <taxon>Madiinae</taxon>
        <taxon>Deinandra</taxon>
    </lineage>
</organism>
<dbReference type="Gene3D" id="1.25.10.10">
    <property type="entry name" value="Leucine-rich Repeat Variant"/>
    <property type="match status" value="1"/>
</dbReference>
<comment type="caution">
    <text evidence="5">The sequence shown here is derived from an EMBL/GenBank/DDBJ whole genome shotgun (WGS) entry which is preliminary data.</text>
</comment>
<reference evidence="5 6" key="1">
    <citation type="submission" date="2024-04" db="EMBL/GenBank/DDBJ databases">
        <title>The reference genome of an endangered Asteraceae, Deinandra increscens subsp. villosa, native to the Central Coast of California.</title>
        <authorList>
            <person name="Guilliams M."/>
            <person name="Hasenstab-Lehman K."/>
            <person name="Meyer R."/>
            <person name="Mcevoy S."/>
        </authorList>
    </citation>
    <scope>NUCLEOTIDE SEQUENCE [LARGE SCALE GENOMIC DNA]</scope>
    <source>
        <tissue evidence="5">Leaf</tissue>
    </source>
</reference>
<dbReference type="PROSITE" id="PS50176">
    <property type="entry name" value="ARM_REPEAT"/>
    <property type="match status" value="1"/>
</dbReference>
<dbReference type="AlphaFoldDB" id="A0AAP0GUD8"/>
<dbReference type="SMART" id="SM00185">
    <property type="entry name" value="ARM"/>
    <property type="match status" value="5"/>
</dbReference>
<feature type="coiled-coil region" evidence="3">
    <location>
        <begin position="92"/>
        <end position="122"/>
    </location>
</feature>
<evidence type="ECO:0000256" key="1">
    <source>
        <dbReference type="ARBA" id="ARBA00022737"/>
    </source>
</evidence>
<dbReference type="Proteomes" id="UP001408789">
    <property type="component" value="Unassembled WGS sequence"/>
</dbReference>
<evidence type="ECO:0000313" key="5">
    <source>
        <dbReference type="EMBL" id="KAK9059430.1"/>
    </source>
</evidence>
<dbReference type="InterPro" id="IPR011989">
    <property type="entry name" value="ARM-like"/>
</dbReference>
<sequence length="485" mass="53151">MGKFQQNNLGSVVLDHQPAGNSNLWSTCRRVIIDTMRCGGGGYRHRHAVRSPLAEKPMEEEKVSECRSDAIMNDNDGEKKRSEKLSELLRMTELWEEEEEAVEKKTEALEELKRVVKRLQVGGDDDFLGGAKEVRRLAKDDSDARTTLALLGAIPPLVAMLDSGDLDSLIAALYALLNLGIGNDENKAAIVKAGAVHKMLDLINEGSPNPDVCAAIIANFLGLTALDSNKPIIGSSGAISFLVKTVKNSTKTKVNSQVIQDCLRALYNLSLLSSNVSSMIETDNFVPFLLTSLGDMEVSDRMLSILSNLVSTHEGRKAISSVNDSVQILVDVLNWTDSPTCQEKATYILMVMAHRSYRDRLFMIESGVTSSLLELTLLGSTLAQKRASRLLEILSIDKGKQVSETFTGNIGANVSAPLCGPVDSGSATDLRKISDESKEVKYLVEQSLHSNMRRITKRANLQRDFVPSERFRSLTSMSTSKSLPF</sequence>
<evidence type="ECO:0000256" key="3">
    <source>
        <dbReference type="SAM" id="Coils"/>
    </source>
</evidence>
<gene>
    <name evidence="5" type="ORF">SSX86_022050</name>
</gene>
<evidence type="ECO:0000256" key="2">
    <source>
        <dbReference type="PROSITE-ProRule" id="PRU00259"/>
    </source>
</evidence>
<dbReference type="PANTHER" id="PTHR46700:SF1">
    <property type="entry name" value="ARM REPEAT SUPERFAMILY PROTEIN"/>
    <property type="match status" value="1"/>
</dbReference>
<dbReference type="PANTHER" id="PTHR46700">
    <property type="entry name" value="ARM REPEAT SUPERFAMILY PROTEIN"/>
    <property type="match status" value="1"/>
</dbReference>
<dbReference type="InterPro" id="IPR058678">
    <property type="entry name" value="ARM_PUB"/>
</dbReference>
<name>A0AAP0GUD8_9ASTR</name>
<keyword evidence="1" id="KW-0677">Repeat</keyword>